<feature type="repeat" description="RCC1" evidence="3">
    <location>
        <begin position="399"/>
        <end position="454"/>
    </location>
</feature>
<dbReference type="Proteomes" id="UP000284702">
    <property type="component" value="Unassembled WGS sequence"/>
</dbReference>
<dbReference type="PANTHER" id="PTHR45982:SF1">
    <property type="entry name" value="REGULATOR OF CHROMOSOME CONDENSATION"/>
    <property type="match status" value="1"/>
</dbReference>
<feature type="repeat" description="RCC1" evidence="3">
    <location>
        <begin position="455"/>
        <end position="510"/>
    </location>
</feature>
<feature type="repeat" description="RCC1" evidence="3">
    <location>
        <begin position="167"/>
        <end position="217"/>
    </location>
</feature>
<keyword evidence="2" id="KW-0677">Repeat</keyword>
<organism evidence="5 6">
    <name type="scientific">Aphanomyces astaci</name>
    <name type="common">Crayfish plague agent</name>
    <dbReference type="NCBI Taxonomy" id="112090"/>
    <lineage>
        <taxon>Eukaryota</taxon>
        <taxon>Sar</taxon>
        <taxon>Stramenopiles</taxon>
        <taxon>Oomycota</taxon>
        <taxon>Saprolegniomycetes</taxon>
        <taxon>Saprolegniales</taxon>
        <taxon>Verrucalvaceae</taxon>
        <taxon>Aphanomyces</taxon>
    </lineage>
</organism>
<comment type="caution">
    <text evidence="5">The sequence shown here is derived from an EMBL/GenBank/DDBJ whole genome shotgun (WGS) entry which is preliminary data.</text>
</comment>
<evidence type="ECO:0000256" key="1">
    <source>
        <dbReference type="ARBA" id="ARBA00022658"/>
    </source>
</evidence>
<dbReference type="PROSITE" id="PS50012">
    <property type="entry name" value="RCC1_3"/>
    <property type="match status" value="7"/>
</dbReference>
<reference evidence="5" key="1">
    <citation type="submission" date="2018-07" db="EMBL/GenBank/DDBJ databases">
        <title>Annotation of Aphanomyces astaci genome assembly.</title>
        <authorList>
            <person name="Studholme D.J."/>
        </authorList>
    </citation>
    <scope>NUCLEOTIDE SEQUENCE [LARGE SCALE GENOMIC DNA]</scope>
    <source>
        <strain evidence="5">Pc</strain>
    </source>
</reference>
<dbReference type="Pfam" id="PF25390">
    <property type="entry name" value="WD40_RLD"/>
    <property type="match status" value="1"/>
</dbReference>
<dbReference type="Gene3D" id="2.130.10.30">
    <property type="entry name" value="Regulator of chromosome condensation 1/beta-lactamase-inhibitor protein II"/>
    <property type="match status" value="1"/>
</dbReference>
<dbReference type="GO" id="GO:0005737">
    <property type="term" value="C:cytoplasm"/>
    <property type="evidence" value="ECO:0007669"/>
    <property type="project" value="TreeGrafter"/>
</dbReference>
<feature type="repeat" description="RCC1" evidence="3">
    <location>
        <begin position="218"/>
        <end position="276"/>
    </location>
</feature>
<feature type="repeat" description="RCC1" evidence="3">
    <location>
        <begin position="277"/>
        <end position="345"/>
    </location>
</feature>
<dbReference type="GO" id="GO:0005085">
    <property type="term" value="F:guanyl-nucleotide exchange factor activity"/>
    <property type="evidence" value="ECO:0007669"/>
    <property type="project" value="TreeGrafter"/>
</dbReference>
<name>A0A425DN54_APHAT</name>
<keyword evidence="1" id="KW-0344">Guanine-nucleotide releasing factor</keyword>
<gene>
    <name evidence="5" type="ORF">B5M09_008476</name>
</gene>
<feature type="repeat" description="RCC1" evidence="3">
    <location>
        <begin position="111"/>
        <end position="166"/>
    </location>
</feature>
<dbReference type="PRINTS" id="PR00633">
    <property type="entry name" value="RCCNDNSATION"/>
</dbReference>
<dbReference type="InterPro" id="IPR051553">
    <property type="entry name" value="Ran_GTPase-activating"/>
</dbReference>
<evidence type="ECO:0000256" key="2">
    <source>
        <dbReference type="ARBA" id="ARBA00022737"/>
    </source>
</evidence>
<protein>
    <recommendedName>
        <fullName evidence="4">RCC1-like domain-containing protein</fullName>
    </recommendedName>
</protein>
<feature type="repeat" description="RCC1" evidence="3">
    <location>
        <begin position="347"/>
        <end position="398"/>
    </location>
</feature>
<dbReference type="EMBL" id="MZMZ02000570">
    <property type="protein sequence ID" value="RQM30729.1"/>
    <property type="molecule type" value="Genomic_DNA"/>
</dbReference>
<dbReference type="InterPro" id="IPR000408">
    <property type="entry name" value="Reg_chr_condens"/>
</dbReference>
<dbReference type="VEuPathDB" id="FungiDB:H257_12165"/>
<keyword evidence="6" id="KW-1185">Reference proteome</keyword>
<dbReference type="AlphaFoldDB" id="A0A425DN54"/>
<dbReference type="InterPro" id="IPR058923">
    <property type="entry name" value="RCC1-like_dom"/>
</dbReference>
<feature type="domain" description="RCC1-like" evidence="4">
    <location>
        <begin position="113"/>
        <end position="506"/>
    </location>
</feature>
<sequence>FLVSMKRSRVDIGLSKEQYADDESKDEVTHGFGQHAKASDEVMRGRRVVKAVVASTRLTELKRHTYALNQSFYQGIKLQSSQNAKESWLENMKEYLSYAQEIDGRYGDHRGVLLTFGSGDCGQLGHGVEEDIDMCVKFPRPVQALSMHRIARVACGGLHTMALTHEGSVFTWGCNDDGALGRIGDENLPGQVTGFPEGTTIVTIVGGDCHTTAVAVDGSVFTWGSYKDKEGKLWCDGPSPNDTFKKKQLTPYLVPTLANVVDVKSGSSHNLARCADGHVYSWGLGEMGNLGRPVSTEIRDAHGEYKLSVVFNDHLTPQLVKLNGKPFGCKALGAGSYHSLFVANDSGGIYSCGLNNYGQLGLGHDVNQTELQLVEALGSKNGLFVEGGTHHSVVLVTDGTLYTFGRGDSGQLGTLDDPGTGAFKDSPQEIKVPGVTGFRAVACGSNHALAVTDQDAIYSWGYGDMLALGNGVEKDELKPRRIDWTKTKFGAAKILQVAAGGQHSAVVAEKATTT</sequence>
<evidence type="ECO:0000256" key="3">
    <source>
        <dbReference type="PROSITE-ProRule" id="PRU00235"/>
    </source>
</evidence>
<dbReference type="SUPFAM" id="SSF50985">
    <property type="entry name" value="RCC1/BLIP-II"/>
    <property type="match status" value="2"/>
</dbReference>
<evidence type="ECO:0000313" key="5">
    <source>
        <dbReference type="EMBL" id="RQM30729.1"/>
    </source>
</evidence>
<evidence type="ECO:0000313" key="6">
    <source>
        <dbReference type="Proteomes" id="UP000284702"/>
    </source>
</evidence>
<dbReference type="InterPro" id="IPR009091">
    <property type="entry name" value="RCC1/BLIP-II"/>
</dbReference>
<feature type="non-terminal residue" evidence="5">
    <location>
        <position position="1"/>
    </location>
</feature>
<dbReference type="PROSITE" id="PS00626">
    <property type="entry name" value="RCC1_2"/>
    <property type="match status" value="2"/>
</dbReference>
<evidence type="ECO:0000259" key="4">
    <source>
        <dbReference type="Pfam" id="PF25390"/>
    </source>
</evidence>
<proteinExistence type="predicted"/>
<accession>A0A425DN54</accession>
<dbReference type="PANTHER" id="PTHR45982">
    <property type="entry name" value="REGULATOR OF CHROMOSOME CONDENSATION"/>
    <property type="match status" value="1"/>
</dbReference>